<keyword evidence="4 6" id="KW-0289">Folate biosynthesis</keyword>
<dbReference type="InterPro" id="IPR006156">
    <property type="entry name" value="Dihydroneopterin_aldolase"/>
</dbReference>
<sequence>MGKKHQKHLPENATPTEGAELARREAGLPATRTAIARWTAADLSGADKIQIDGLEVFANHGVYSEERALGQKFIVSLTLYTSLREAGRTDDLRASIDYGKVCHEVDDFLRDHTFKLMEAAAEGVADRLLARHDALVGVRVRLEKPWAPIGLPLRTVAVEIVRTR</sequence>
<dbReference type="GO" id="GO:0004150">
    <property type="term" value="F:dihydroneopterin aldolase activity"/>
    <property type="evidence" value="ECO:0007669"/>
    <property type="project" value="UniProtKB-UniRule"/>
</dbReference>
<dbReference type="SUPFAM" id="SSF55620">
    <property type="entry name" value="Tetrahydrobiopterin biosynthesis enzymes-like"/>
    <property type="match status" value="1"/>
</dbReference>
<evidence type="ECO:0000259" key="8">
    <source>
        <dbReference type="SMART" id="SM00905"/>
    </source>
</evidence>
<dbReference type="GO" id="GO:0005737">
    <property type="term" value="C:cytoplasm"/>
    <property type="evidence" value="ECO:0007669"/>
    <property type="project" value="TreeGrafter"/>
</dbReference>
<dbReference type="EMBL" id="DYVF01000041">
    <property type="protein sequence ID" value="HJG30940.1"/>
    <property type="molecule type" value="Genomic_DNA"/>
</dbReference>
<accession>A0A921LRF1</accession>
<keyword evidence="5 6" id="KW-0456">Lyase</keyword>
<comment type="function">
    <text evidence="6">Catalyzes the conversion of 7,8-dihydroneopterin to 6-hydroxymethyl-7,8-dihydropterin.</text>
</comment>
<dbReference type="PANTHER" id="PTHR42844:SF1">
    <property type="entry name" value="DIHYDRONEOPTERIN ALDOLASE 1-RELATED"/>
    <property type="match status" value="1"/>
</dbReference>
<gene>
    <name evidence="9" type="primary">folB</name>
    <name evidence="9" type="ORF">K8U80_06045</name>
</gene>
<dbReference type="InterPro" id="IPR043133">
    <property type="entry name" value="GTP-CH-I_C/QueF"/>
</dbReference>
<dbReference type="CDD" id="cd00534">
    <property type="entry name" value="DHNA_DHNTPE"/>
    <property type="match status" value="1"/>
</dbReference>
<feature type="domain" description="Dihydroneopterin aldolase/epimerase" evidence="8">
    <location>
        <begin position="49"/>
        <end position="162"/>
    </location>
</feature>
<dbReference type="AlphaFoldDB" id="A0A921LRF1"/>
<reference evidence="9" key="1">
    <citation type="journal article" date="2021" name="PeerJ">
        <title>Extensive microbial diversity within the chicken gut microbiome revealed by metagenomics and culture.</title>
        <authorList>
            <person name="Gilroy R."/>
            <person name="Ravi A."/>
            <person name="Getino M."/>
            <person name="Pursley I."/>
            <person name="Horton D.L."/>
            <person name="Alikhan N.F."/>
            <person name="Baker D."/>
            <person name="Gharbi K."/>
            <person name="Hall N."/>
            <person name="Watson M."/>
            <person name="Adriaenssens E.M."/>
            <person name="Foster-Nyarko E."/>
            <person name="Jarju S."/>
            <person name="Secka A."/>
            <person name="Antonio M."/>
            <person name="Oren A."/>
            <person name="Chaudhuri R.R."/>
            <person name="La Ragione R."/>
            <person name="Hildebrand F."/>
            <person name="Pallen M.J."/>
        </authorList>
    </citation>
    <scope>NUCLEOTIDE SEQUENCE</scope>
    <source>
        <strain evidence="9">ChiGjej2B2-7701</strain>
    </source>
</reference>
<reference evidence="9" key="2">
    <citation type="submission" date="2021-09" db="EMBL/GenBank/DDBJ databases">
        <authorList>
            <person name="Gilroy R."/>
        </authorList>
    </citation>
    <scope>NUCLEOTIDE SEQUENCE</scope>
    <source>
        <strain evidence="9">ChiGjej2B2-7701</strain>
    </source>
</reference>
<dbReference type="EC" id="4.1.2.25" evidence="6"/>
<evidence type="ECO:0000313" key="10">
    <source>
        <dbReference type="Proteomes" id="UP000746751"/>
    </source>
</evidence>
<evidence type="ECO:0000256" key="6">
    <source>
        <dbReference type="RuleBase" id="RU362079"/>
    </source>
</evidence>
<proteinExistence type="inferred from homology"/>
<organism evidence="9 10">
    <name type="scientific">Collinsella ihumii</name>
    <dbReference type="NCBI Taxonomy" id="1720204"/>
    <lineage>
        <taxon>Bacteria</taxon>
        <taxon>Bacillati</taxon>
        <taxon>Actinomycetota</taxon>
        <taxon>Coriobacteriia</taxon>
        <taxon>Coriobacteriales</taxon>
        <taxon>Coriobacteriaceae</taxon>
        <taxon>Collinsella</taxon>
    </lineage>
</organism>
<evidence type="ECO:0000256" key="3">
    <source>
        <dbReference type="ARBA" id="ARBA00005708"/>
    </source>
</evidence>
<comment type="catalytic activity">
    <reaction evidence="1 6">
        <text>7,8-dihydroneopterin = 6-hydroxymethyl-7,8-dihydropterin + glycolaldehyde</text>
        <dbReference type="Rhea" id="RHEA:10540"/>
        <dbReference type="ChEBI" id="CHEBI:17001"/>
        <dbReference type="ChEBI" id="CHEBI:17071"/>
        <dbReference type="ChEBI" id="CHEBI:44841"/>
        <dbReference type="EC" id="4.1.2.25"/>
    </reaction>
</comment>
<dbReference type="PANTHER" id="PTHR42844">
    <property type="entry name" value="DIHYDRONEOPTERIN ALDOLASE 1-RELATED"/>
    <property type="match status" value="1"/>
</dbReference>
<dbReference type="Pfam" id="PF02152">
    <property type="entry name" value="FolB"/>
    <property type="match status" value="1"/>
</dbReference>
<dbReference type="GO" id="GO:0046656">
    <property type="term" value="P:folic acid biosynthetic process"/>
    <property type="evidence" value="ECO:0007669"/>
    <property type="project" value="UniProtKB-UniRule"/>
</dbReference>
<dbReference type="Proteomes" id="UP000746751">
    <property type="component" value="Unassembled WGS sequence"/>
</dbReference>
<dbReference type="NCBIfam" id="TIGR00525">
    <property type="entry name" value="folB"/>
    <property type="match status" value="1"/>
</dbReference>
<name>A0A921LRF1_9ACTN</name>
<evidence type="ECO:0000256" key="2">
    <source>
        <dbReference type="ARBA" id="ARBA00005013"/>
    </source>
</evidence>
<protein>
    <recommendedName>
        <fullName evidence="6">7,8-dihydroneopterin aldolase</fullName>
        <ecNumber evidence="6">4.1.2.25</ecNumber>
    </recommendedName>
</protein>
<comment type="pathway">
    <text evidence="2 6">Cofactor biosynthesis; tetrahydrofolate biosynthesis; 2-amino-4-hydroxy-6-hydroxymethyl-7,8-dihydropteridine diphosphate from 7,8-dihydroneopterin triphosphate: step 3/4.</text>
</comment>
<dbReference type="GO" id="GO:0046654">
    <property type="term" value="P:tetrahydrofolate biosynthetic process"/>
    <property type="evidence" value="ECO:0007669"/>
    <property type="project" value="UniProtKB-UniRule"/>
</dbReference>
<feature type="region of interest" description="Disordered" evidence="7">
    <location>
        <begin position="1"/>
        <end position="21"/>
    </location>
</feature>
<comment type="caution">
    <text evidence="9">The sequence shown here is derived from an EMBL/GenBank/DDBJ whole genome shotgun (WGS) entry which is preliminary data.</text>
</comment>
<dbReference type="InterPro" id="IPR006157">
    <property type="entry name" value="FolB_dom"/>
</dbReference>
<dbReference type="SMART" id="SM00905">
    <property type="entry name" value="FolB"/>
    <property type="match status" value="1"/>
</dbReference>
<dbReference type="NCBIfam" id="TIGR00526">
    <property type="entry name" value="folB_dom"/>
    <property type="match status" value="1"/>
</dbReference>
<evidence type="ECO:0000256" key="4">
    <source>
        <dbReference type="ARBA" id="ARBA00022909"/>
    </source>
</evidence>
<evidence type="ECO:0000256" key="5">
    <source>
        <dbReference type="ARBA" id="ARBA00023239"/>
    </source>
</evidence>
<dbReference type="Gene3D" id="3.30.1130.10">
    <property type="match status" value="1"/>
</dbReference>
<comment type="similarity">
    <text evidence="3 6">Belongs to the DHNA family.</text>
</comment>
<evidence type="ECO:0000256" key="7">
    <source>
        <dbReference type="SAM" id="MobiDB-lite"/>
    </source>
</evidence>
<evidence type="ECO:0000313" key="9">
    <source>
        <dbReference type="EMBL" id="HJG30940.1"/>
    </source>
</evidence>
<evidence type="ECO:0000256" key="1">
    <source>
        <dbReference type="ARBA" id="ARBA00001353"/>
    </source>
</evidence>